<dbReference type="InterPro" id="IPR017871">
    <property type="entry name" value="ABC_transporter-like_CS"/>
</dbReference>
<accession>A0A1G9GLL3</accession>
<dbReference type="PROSITE" id="PS50929">
    <property type="entry name" value="ABC_TM1F"/>
    <property type="match status" value="1"/>
</dbReference>
<dbReference type="GO" id="GO:0005886">
    <property type="term" value="C:plasma membrane"/>
    <property type="evidence" value="ECO:0007669"/>
    <property type="project" value="UniProtKB-SubCell"/>
</dbReference>
<dbReference type="Gene3D" id="3.40.50.300">
    <property type="entry name" value="P-loop containing nucleotide triphosphate hydrolases"/>
    <property type="match status" value="1"/>
</dbReference>
<keyword evidence="14" id="KW-1185">Reference proteome</keyword>
<dbReference type="GO" id="GO:0005524">
    <property type="term" value="F:ATP binding"/>
    <property type="evidence" value="ECO:0007669"/>
    <property type="project" value="UniProtKB-KW"/>
</dbReference>
<dbReference type="PANTHER" id="PTHR24221">
    <property type="entry name" value="ATP-BINDING CASSETTE SUB-FAMILY B"/>
    <property type="match status" value="1"/>
</dbReference>
<dbReference type="Proteomes" id="UP000199202">
    <property type="component" value="Unassembled WGS sequence"/>
</dbReference>
<dbReference type="InterPro" id="IPR036640">
    <property type="entry name" value="ABC1_TM_sf"/>
</dbReference>
<comment type="subcellular location">
    <subcellularLocation>
        <location evidence="1">Cell membrane</location>
        <topology evidence="1">Multi-pass membrane protein</topology>
    </subcellularLocation>
</comment>
<dbReference type="SMART" id="SM00382">
    <property type="entry name" value="AAA"/>
    <property type="match status" value="1"/>
</dbReference>
<dbReference type="CDD" id="cd18550">
    <property type="entry name" value="ABC_6TM_exporter_like"/>
    <property type="match status" value="1"/>
</dbReference>
<evidence type="ECO:0000256" key="7">
    <source>
        <dbReference type="ARBA" id="ARBA00022989"/>
    </source>
</evidence>
<keyword evidence="3" id="KW-1003">Cell membrane</keyword>
<evidence type="ECO:0000259" key="12">
    <source>
        <dbReference type="PROSITE" id="PS50929"/>
    </source>
</evidence>
<dbReference type="InterPro" id="IPR003593">
    <property type="entry name" value="AAA+_ATPase"/>
</dbReference>
<feature type="transmembrane region" description="Helical" evidence="10">
    <location>
        <begin position="261"/>
        <end position="288"/>
    </location>
</feature>
<dbReference type="Pfam" id="PF00005">
    <property type="entry name" value="ABC_tran"/>
    <property type="match status" value="1"/>
</dbReference>
<dbReference type="STRING" id="633440.SAMN05421869_12177"/>
<keyword evidence="4 10" id="KW-0812">Transmembrane</keyword>
<dbReference type="PANTHER" id="PTHR24221:SF654">
    <property type="entry name" value="ATP-BINDING CASSETTE SUB-FAMILY B MEMBER 6"/>
    <property type="match status" value="1"/>
</dbReference>
<keyword evidence="2" id="KW-0813">Transport</keyword>
<evidence type="ECO:0000256" key="1">
    <source>
        <dbReference type="ARBA" id="ARBA00004651"/>
    </source>
</evidence>
<protein>
    <submittedName>
        <fullName evidence="13">ATP-binding cassette, subfamily B</fullName>
    </submittedName>
</protein>
<reference evidence="13 14" key="1">
    <citation type="submission" date="2016-10" db="EMBL/GenBank/DDBJ databases">
        <authorList>
            <person name="de Groot N.N."/>
        </authorList>
    </citation>
    <scope>NUCLEOTIDE SEQUENCE [LARGE SCALE GENOMIC DNA]</scope>
    <source>
        <strain evidence="13 14">CGMCC 4.6533</strain>
    </source>
</reference>
<feature type="domain" description="ABC transporter" evidence="11">
    <location>
        <begin position="383"/>
        <end position="618"/>
    </location>
</feature>
<organism evidence="13 14">
    <name type="scientific">Nonomuraea jiangxiensis</name>
    <dbReference type="NCBI Taxonomy" id="633440"/>
    <lineage>
        <taxon>Bacteria</taxon>
        <taxon>Bacillati</taxon>
        <taxon>Actinomycetota</taxon>
        <taxon>Actinomycetes</taxon>
        <taxon>Streptosporangiales</taxon>
        <taxon>Streptosporangiaceae</taxon>
        <taxon>Nonomuraea</taxon>
    </lineage>
</organism>
<dbReference type="PROSITE" id="PS00211">
    <property type="entry name" value="ABC_TRANSPORTER_1"/>
    <property type="match status" value="1"/>
</dbReference>
<dbReference type="InterPro" id="IPR003439">
    <property type="entry name" value="ABC_transporter-like_ATP-bd"/>
</dbReference>
<dbReference type="PROSITE" id="PS50893">
    <property type="entry name" value="ABC_TRANSPORTER_2"/>
    <property type="match status" value="1"/>
</dbReference>
<dbReference type="EMBL" id="FNDJ01000021">
    <property type="protein sequence ID" value="SDL01588.1"/>
    <property type="molecule type" value="Genomic_DNA"/>
</dbReference>
<dbReference type="SUPFAM" id="SSF90123">
    <property type="entry name" value="ABC transporter transmembrane region"/>
    <property type="match status" value="1"/>
</dbReference>
<feature type="domain" description="ABC transmembrane type-1" evidence="12">
    <location>
        <begin position="47"/>
        <end position="331"/>
    </location>
</feature>
<evidence type="ECO:0000256" key="6">
    <source>
        <dbReference type="ARBA" id="ARBA00022840"/>
    </source>
</evidence>
<dbReference type="RefSeq" id="WP_090942784.1">
    <property type="nucleotide sequence ID" value="NZ_FNDJ01000021.1"/>
</dbReference>
<evidence type="ECO:0000256" key="5">
    <source>
        <dbReference type="ARBA" id="ARBA00022741"/>
    </source>
</evidence>
<dbReference type="InterPro" id="IPR011527">
    <property type="entry name" value="ABC1_TM_dom"/>
</dbReference>
<evidence type="ECO:0000256" key="9">
    <source>
        <dbReference type="ARBA" id="ARBA00061644"/>
    </source>
</evidence>
<dbReference type="FunFam" id="3.40.50.300:FF:000299">
    <property type="entry name" value="ABC transporter ATP-binding protein/permease"/>
    <property type="match status" value="1"/>
</dbReference>
<feature type="transmembrane region" description="Helical" evidence="10">
    <location>
        <begin position="188"/>
        <end position="205"/>
    </location>
</feature>
<feature type="transmembrane region" description="Helical" evidence="10">
    <location>
        <begin position="165"/>
        <end position="182"/>
    </location>
</feature>
<evidence type="ECO:0000256" key="4">
    <source>
        <dbReference type="ARBA" id="ARBA00022692"/>
    </source>
</evidence>
<dbReference type="OrthoDB" id="9806127at2"/>
<feature type="transmembrane region" description="Helical" evidence="10">
    <location>
        <begin position="42"/>
        <end position="62"/>
    </location>
</feature>
<evidence type="ECO:0000256" key="10">
    <source>
        <dbReference type="SAM" id="Phobius"/>
    </source>
</evidence>
<evidence type="ECO:0000256" key="8">
    <source>
        <dbReference type="ARBA" id="ARBA00023136"/>
    </source>
</evidence>
<feature type="transmembrane region" description="Helical" evidence="10">
    <location>
        <begin position="82"/>
        <end position="103"/>
    </location>
</feature>
<dbReference type="GO" id="GO:0140359">
    <property type="term" value="F:ABC-type transporter activity"/>
    <property type="evidence" value="ECO:0007669"/>
    <property type="project" value="InterPro"/>
</dbReference>
<dbReference type="Pfam" id="PF00664">
    <property type="entry name" value="ABC_membrane"/>
    <property type="match status" value="1"/>
</dbReference>
<proteinExistence type="inferred from homology"/>
<dbReference type="InterPro" id="IPR039421">
    <property type="entry name" value="Type_1_exporter"/>
</dbReference>
<dbReference type="GO" id="GO:0034040">
    <property type="term" value="F:ATPase-coupled lipid transmembrane transporter activity"/>
    <property type="evidence" value="ECO:0007669"/>
    <property type="project" value="TreeGrafter"/>
</dbReference>
<evidence type="ECO:0000313" key="13">
    <source>
        <dbReference type="EMBL" id="SDL01588.1"/>
    </source>
</evidence>
<dbReference type="GO" id="GO:0016887">
    <property type="term" value="F:ATP hydrolysis activity"/>
    <property type="evidence" value="ECO:0007669"/>
    <property type="project" value="InterPro"/>
</dbReference>
<gene>
    <name evidence="13" type="ORF">SAMN05421869_12177</name>
</gene>
<name>A0A1G9GLL3_9ACTN</name>
<dbReference type="AlphaFoldDB" id="A0A1G9GLL3"/>
<evidence type="ECO:0000313" key="14">
    <source>
        <dbReference type="Proteomes" id="UP000199202"/>
    </source>
</evidence>
<evidence type="ECO:0000256" key="2">
    <source>
        <dbReference type="ARBA" id="ARBA00022448"/>
    </source>
</evidence>
<comment type="similarity">
    <text evidence="9">Belongs to the ABC transporter superfamily. Lipid exporter (TC 3.A.1.106) family.</text>
</comment>
<dbReference type="SUPFAM" id="SSF52540">
    <property type="entry name" value="P-loop containing nucleoside triphosphate hydrolases"/>
    <property type="match status" value="1"/>
</dbReference>
<keyword evidence="8 10" id="KW-0472">Membrane</keyword>
<dbReference type="Gene3D" id="1.20.1560.10">
    <property type="entry name" value="ABC transporter type 1, transmembrane domain"/>
    <property type="match status" value="1"/>
</dbReference>
<evidence type="ECO:0000259" key="11">
    <source>
        <dbReference type="PROSITE" id="PS50893"/>
    </source>
</evidence>
<keyword evidence="7 10" id="KW-1133">Transmembrane helix</keyword>
<dbReference type="InterPro" id="IPR027417">
    <property type="entry name" value="P-loop_NTPase"/>
</dbReference>
<keyword evidence="6 13" id="KW-0067">ATP-binding</keyword>
<evidence type="ECO:0000256" key="3">
    <source>
        <dbReference type="ARBA" id="ARBA00022475"/>
    </source>
</evidence>
<sequence length="628" mass="67326">MTMMGGGFGPQVWTSLRRDGSVTKQRLRPGIARRIARYARPYTKQIAAFLGLVVVGAVIVIANPLLMKAVIDDGILARRPGVVVALAVTIAALAVVDAGLTLVQRWFSARIGEGLIYDLRTEVFDHVQRMPVAFFMRAQTGALVSRLNTDVIGAQRALTSTLSSVVSNVVSLILVLGAMLVLSWQVTLVALVLLPIFVVPAKYVGRRMSALTREQMQLDAEMSSVTTERFNVAGAMVAKLYGRPEDDAEVFGRRAARVRDVGVTVGMYGTVFRVALGLVAALATALVYGIGGVLAVSGAFELGTLVALAALLMRLYGPLTSLSNVHVDVMTALVSFDRVFEILDLRPMVAQKPDAVPVPAGPVTIEFDDVTFRYPAAEEVSLASLESVARQDTGPSHQVLEGVSFTAAPGRLIALVGHSGAGKTTITSLVSRLYDVNEGAVRINGLDVREATLDSLRDTVGVVMQDAHLFHDTIGANLRYARPGATDEEIWEALRAAQIGDLVESLPDGLETVVGDRGYRLSGGEKQRLALARLLLKAPRVVVLDEATAHLDSESEAAVQVALKTALKGRTSLVIAHRLSTIREADEILVVHDGRIAERGRHEDLLARGGLYAELYRTQFTSSDSPAA</sequence>
<keyword evidence="5" id="KW-0547">Nucleotide-binding</keyword>